<evidence type="ECO:0000313" key="2">
    <source>
        <dbReference type="EMBL" id="KAJ8911565.1"/>
    </source>
</evidence>
<accession>A0AAV8VBN0</accession>
<dbReference type="InterPro" id="IPR019080">
    <property type="entry name" value="YqaJ_viral_recombinase"/>
</dbReference>
<feature type="domain" description="YqaJ viral recombinase" evidence="1">
    <location>
        <begin position="223"/>
        <end position="346"/>
    </location>
</feature>
<dbReference type="PANTHER" id="PTHR39953:SF1">
    <property type="entry name" value="RE54151P"/>
    <property type="match status" value="1"/>
</dbReference>
<dbReference type="Pfam" id="PF09588">
    <property type="entry name" value="YqaJ"/>
    <property type="match status" value="1"/>
</dbReference>
<dbReference type="Proteomes" id="UP001159042">
    <property type="component" value="Unassembled WGS sequence"/>
</dbReference>
<dbReference type="CDD" id="cd22343">
    <property type="entry name" value="PDDEXK_lambda_exonuclease-like"/>
    <property type="match status" value="1"/>
</dbReference>
<protein>
    <recommendedName>
        <fullName evidence="1">YqaJ viral recombinase domain-containing protein</fullName>
    </recommendedName>
</protein>
<dbReference type="EMBL" id="JANEYG010000180">
    <property type="protein sequence ID" value="KAJ8911565.1"/>
    <property type="molecule type" value="Genomic_DNA"/>
</dbReference>
<dbReference type="GO" id="GO:0006281">
    <property type="term" value="P:DNA repair"/>
    <property type="evidence" value="ECO:0007669"/>
    <property type="project" value="UniProtKB-ARBA"/>
</dbReference>
<keyword evidence="3" id="KW-1185">Reference proteome</keyword>
<sequence>MHLILGCILGPAMKVTGIQQSAMYIQVKRHGTECTVKSKICPEHKVRSKNYSVSVQINEETEEVLNAKCHDCAASEGGCKHAVAFLMWLHRRSEEPAPTDVACYWKKSRLASVGTSLKFIRVEDFAEINSRSSSNLPTESRGFLEDVIKEGIARKTDSQILKYFQDETDPLQILGMHQLLGKFILNGGKTVQEFITFSKNLLSDEICQKSCEATVSQSSNKLWHELHYGRITASRIYEVFRCKTTSGSLVESIVGSMKLKESLAMTRGKQLESQVLHVLKNETKIKFKPAGLLLSNEFPYLGASPDAISEDMVVEIKCPSTEKTFALYLKENKITNKCNGQIQLQMLLFKKKKGIFLCC</sequence>
<evidence type="ECO:0000259" key="1">
    <source>
        <dbReference type="Pfam" id="PF09588"/>
    </source>
</evidence>
<dbReference type="SUPFAM" id="SSF52980">
    <property type="entry name" value="Restriction endonuclease-like"/>
    <property type="match status" value="1"/>
</dbReference>
<gene>
    <name evidence="2" type="ORF">NQ315_007946</name>
</gene>
<evidence type="ECO:0000313" key="3">
    <source>
        <dbReference type="Proteomes" id="UP001159042"/>
    </source>
</evidence>
<proteinExistence type="predicted"/>
<dbReference type="InterPro" id="IPR011335">
    <property type="entry name" value="Restrct_endonuc-II-like"/>
</dbReference>
<name>A0AAV8VBN0_9CUCU</name>
<reference evidence="2 3" key="1">
    <citation type="journal article" date="2023" name="Insect Mol. Biol.">
        <title>Genome sequencing provides insights into the evolution of gene families encoding plant cell wall-degrading enzymes in longhorned beetles.</title>
        <authorList>
            <person name="Shin N.R."/>
            <person name="Okamura Y."/>
            <person name="Kirsch R."/>
            <person name="Pauchet Y."/>
        </authorList>
    </citation>
    <scope>NUCLEOTIDE SEQUENCE [LARGE SCALE GENOMIC DNA]</scope>
    <source>
        <strain evidence="2">EAD_L_NR</strain>
    </source>
</reference>
<dbReference type="InterPro" id="IPR011604">
    <property type="entry name" value="PDDEXK-like_dom_sf"/>
</dbReference>
<dbReference type="Gene3D" id="3.90.320.10">
    <property type="match status" value="1"/>
</dbReference>
<organism evidence="2 3">
    <name type="scientific">Exocentrus adspersus</name>
    <dbReference type="NCBI Taxonomy" id="1586481"/>
    <lineage>
        <taxon>Eukaryota</taxon>
        <taxon>Metazoa</taxon>
        <taxon>Ecdysozoa</taxon>
        <taxon>Arthropoda</taxon>
        <taxon>Hexapoda</taxon>
        <taxon>Insecta</taxon>
        <taxon>Pterygota</taxon>
        <taxon>Neoptera</taxon>
        <taxon>Endopterygota</taxon>
        <taxon>Coleoptera</taxon>
        <taxon>Polyphaga</taxon>
        <taxon>Cucujiformia</taxon>
        <taxon>Chrysomeloidea</taxon>
        <taxon>Cerambycidae</taxon>
        <taxon>Lamiinae</taxon>
        <taxon>Acanthocinini</taxon>
        <taxon>Exocentrus</taxon>
    </lineage>
</organism>
<comment type="caution">
    <text evidence="2">The sequence shown here is derived from an EMBL/GenBank/DDBJ whole genome shotgun (WGS) entry which is preliminary data.</text>
</comment>
<dbReference type="AlphaFoldDB" id="A0AAV8VBN0"/>
<dbReference type="PANTHER" id="PTHR39953">
    <property type="entry name" value="RE54151P"/>
    <property type="match status" value="1"/>
</dbReference>